<dbReference type="STRING" id="1715693.PH7735_02777"/>
<evidence type="ECO:0000256" key="3">
    <source>
        <dbReference type="ARBA" id="ARBA00023125"/>
    </source>
</evidence>
<accession>A0A0P1IC23</accession>
<dbReference type="PROSITE" id="PS50931">
    <property type="entry name" value="HTH_LYSR"/>
    <property type="match status" value="1"/>
</dbReference>
<dbReference type="PANTHER" id="PTHR30537:SF79">
    <property type="entry name" value="TRANSCRIPTIONAL REGULATOR-RELATED"/>
    <property type="match status" value="1"/>
</dbReference>
<dbReference type="Proteomes" id="UP000051870">
    <property type="component" value="Unassembled WGS sequence"/>
</dbReference>
<gene>
    <name evidence="6" type="primary">gcvA_5</name>
    <name evidence="6" type="ORF">PH7735_02777</name>
</gene>
<dbReference type="InterPro" id="IPR000847">
    <property type="entry name" value="LysR_HTH_N"/>
</dbReference>
<organism evidence="6 7">
    <name type="scientific">Shimia thalassica</name>
    <dbReference type="NCBI Taxonomy" id="1715693"/>
    <lineage>
        <taxon>Bacteria</taxon>
        <taxon>Pseudomonadati</taxon>
        <taxon>Pseudomonadota</taxon>
        <taxon>Alphaproteobacteria</taxon>
        <taxon>Rhodobacterales</taxon>
        <taxon>Roseobacteraceae</taxon>
    </lineage>
</organism>
<dbReference type="PANTHER" id="PTHR30537">
    <property type="entry name" value="HTH-TYPE TRANSCRIPTIONAL REGULATOR"/>
    <property type="match status" value="1"/>
</dbReference>
<dbReference type="Pfam" id="PF00126">
    <property type="entry name" value="HTH_1"/>
    <property type="match status" value="1"/>
</dbReference>
<dbReference type="Gene3D" id="1.10.10.10">
    <property type="entry name" value="Winged helix-like DNA-binding domain superfamily/Winged helix DNA-binding domain"/>
    <property type="match status" value="1"/>
</dbReference>
<reference evidence="7" key="1">
    <citation type="submission" date="2015-09" db="EMBL/GenBank/DDBJ databases">
        <authorList>
            <person name="Rodrigo-Torres Lidia"/>
            <person name="Arahal R.David."/>
        </authorList>
    </citation>
    <scope>NUCLEOTIDE SEQUENCE [LARGE SCALE GENOMIC DNA]</scope>
    <source>
        <strain evidence="7">CECT 7735</strain>
    </source>
</reference>
<dbReference type="SUPFAM" id="SSF46785">
    <property type="entry name" value="Winged helix' DNA-binding domain"/>
    <property type="match status" value="1"/>
</dbReference>
<evidence type="ECO:0000256" key="4">
    <source>
        <dbReference type="ARBA" id="ARBA00023163"/>
    </source>
</evidence>
<evidence type="ECO:0000256" key="2">
    <source>
        <dbReference type="ARBA" id="ARBA00023015"/>
    </source>
</evidence>
<dbReference type="Gene3D" id="3.40.190.10">
    <property type="entry name" value="Periplasmic binding protein-like II"/>
    <property type="match status" value="2"/>
</dbReference>
<dbReference type="AlphaFoldDB" id="A0A0P1IC23"/>
<dbReference type="InterPro" id="IPR005119">
    <property type="entry name" value="LysR_subst-bd"/>
</dbReference>
<evidence type="ECO:0000259" key="5">
    <source>
        <dbReference type="PROSITE" id="PS50931"/>
    </source>
</evidence>
<dbReference type="GO" id="GO:0003700">
    <property type="term" value="F:DNA-binding transcription factor activity"/>
    <property type="evidence" value="ECO:0007669"/>
    <property type="project" value="InterPro"/>
</dbReference>
<evidence type="ECO:0000256" key="1">
    <source>
        <dbReference type="ARBA" id="ARBA00009437"/>
    </source>
</evidence>
<name>A0A0P1IC23_9RHOB</name>
<protein>
    <submittedName>
        <fullName evidence="6">Gcv operon activator</fullName>
    </submittedName>
</protein>
<dbReference type="GeneID" id="83881785"/>
<evidence type="ECO:0000313" key="7">
    <source>
        <dbReference type="Proteomes" id="UP000051870"/>
    </source>
</evidence>
<keyword evidence="7" id="KW-1185">Reference proteome</keyword>
<dbReference type="InterPro" id="IPR058163">
    <property type="entry name" value="LysR-type_TF_proteobact-type"/>
</dbReference>
<dbReference type="GO" id="GO:0006351">
    <property type="term" value="P:DNA-templated transcription"/>
    <property type="evidence" value="ECO:0007669"/>
    <property type="project" value="TreeGrafter"/>
</dbReference>
<keyword evidence="3" id="KW-0238">DNA-binding</keyword>
<dbReference type="SUPFAM" id="SSF53850">
    <property type="entry name" value="Periplasmic binding protein-like II"/>
    <property type="match status" value="1"/>
</dbReference>
<dbReference type="GO" id="GO:0043565">
    <property type="term" value="F:sequence-specific DNA binding"/>
    <property type="evidence" value="ECO:0007669"/>
    <property type="project" value="TreeGrafter"/>
</dbReference>
<comment type="similarity">
    <text evidence="1">Belongs to the LysR transcriptional regulatory family.</text>
</comment>
<dbReference type="EMBL" id="CYTW01000003">
    <property type="protein sequence ID" value="CUK04408.1"/>
    <property type="molecule type" value="Genomic_DNA"/>
</dbReference>
<keyword evidence="2" id="KW-0805">Transcription regulation</keyword>
<evidence type="ECO:0000313" key="6">
    <source>
        <dbReference type="EMBL" id="CUK04408.1"/>
    </source>
</evidence>
<feature type="domain" description="HTH lysR-type" evidence="5">
    <location>
        <begin position="7"/>
        <end position="64"/>
    </location>
</feature>
<dbReference type="InterPro" id="IPR036388">
    <property type="entry name" value="WH-like_DNA-bd_sf"/>
</dbReference>
<dbReference type="RefSeq" id="WP_058311961.1">
    <property type="nucleotide sequence ID" value="NZ_CYTW01000003.1"/>
</dbReference>
<sequence length="293" mass="32150">MEWRHLPPLSALRAFAAFAEKGSVQSAGAALNVSHAAISQQIRNLETHLGIVLLDRSARSASLTIEGRQLAEALLDGFSTMIQRVEDLTAKEVVRPLHIATTPAFASNWLVPRLPEFREKHPDIDIMIDPNPSLTDPSAGGIDVCIRYGNGRWDGLQSEELLPSSIAVVAAPSLIGDQKIMSPADLVHFPWLQEFGTSESTVWLSENGVHDGTVKGGMIHLPGNLMDQAARNGQGVAVTARAWVEDDLKAERLVLLFEGSCEKGYHVVYQPDALRPSARLFRAWLRRLAQKRD</sequence>
<proteinExistence type="inferred from homology"/>
<dbReference type="Pfam" id="PF03466">
    <property type="entry name" value="LysR_substrate"/>
    <property type="match status" value="1"/>
</dbReference>
<dbReference type="InterPro" id="IPR036390">
    <property type="entry name" value="WH_DNA-bd_sf"/>
</dbReference>
<keyword evidence="4" id="KW-0804">Transcription</keyword>